<sequence>MKTRDLILDTALKLFNKSGLDNVSLRQIARQAGLSQSNVTYHFKHPYDIFKELFAQFKEKIMGVFNGIEKKHINLLLYIHIISKASLVQQKYAFIMHNIIQMNQYDSEFKKNVYKFIDNIYSKINFIFIQLEKKSIISKSIHDKKGTLLSLRWLVLWKYSLSHKSIIAKDDYTFIFQIKNLCFVIYPLLSSKSKEAFDILYQNYEPIFINEYRIQNEKT</sequence>
<dbReference type="AlphaFoldDB" id="A0AAE3XSH3"/>
<reference evidence="4" key="1">
    <citation type="submission" date="2023-07" db="EMBL/GenBank/DDBJ databases">
        <title>Genomic Encyclopedia of Type Strains, Phase IV (KMG-IV): sequencing the most valuable type-strain genomes for metagenomic binning, comparative biology and taxonomic classification.</title>
        <authorList>
            <person name="Goeker M."/>
        </authorList>
    </citation>
    <scope>NUCLEOTIDE SEQUENCE</scope>
    <source>
        <strain evidence="4">DSM 26174</strain>
    </source>
</reference>
<name>A0AAE3XSH3_9BACT</name>
<organism evidence="4 5">
    <name type="scientific">Aureibacter tunicatorum</name>
    <dbReference type="NCBI Taxonomy" id="866807"/>
    <lineage>
        <taxon>Bacteria</taxon>
        <taxon>Pseudomonadati</taxon>
        <taxon>Bacteroidota</taxon>
        <taxon>Cytophagia</taxon>
        <taxon>Cytophagales</taxon>
        <taxon>Persicobacteraceae</taxon>
        <taxon>Aureibacter</taxon>
    </lineage>
</organism>
<dbReference type="InterPro" id="IPR009057">
    <property type="entry name" value="Homeodomain-like_sf"/>
</dbReference>
<dbReference type="Proteomes" id="UP001185092">
    <property type="component" value="Unassembled WGS sequence"/>
</dbReference>
<accession>A0AAE3XSH3</accession>
<dbReference type="EMBL" id="JAVDQD010000005">
    <property type="protein sequence ID" value="MDR6240724.1"/>
    <property type="molecule type" value="Genomic_DNA"/>
</dbReference>
<evidence type="ECO:0000256" key="2">
    <source>
        <dbReference type="PROSITE-ProRule" id="PRU00335"/>
    </source>
</evidence>
<gene>
    <name evidence="4" type="ORF">HNQ88_003800</name>
</gene>
<dbReference type="Gene3D" id="1.10.357.10">
    <property type="entry name" value="Tetracycline Repressor, domain 2"/>
    <property type="match status" value="1"/>
</dbReference>
<keyword evidence="5" id="KW-1185">Reference proteome</keyword>
<evidence type="ECO:0000256" key="1">
    <source>
        <dbReference type="ARBA" id="ARBA00023125"/>
    </source>
</evidence>
<proteinExistence type="predicted"/>
<dbReference type="InterPro" id="IPR001647">
    <property type="entry name" value="HTH_TetR"/>
</dbReference>
<evidence type="ECO:0000259" key="3">
    <source>
        <dbReference type="PROSITE" id="PS50977"/>
    </source>
</evidence>
<feature type="DNA-binding region" description="H-T-H motif" evidence="2">
    <location>
        <begin position="24"/>
        <end position="43"/>
    </location>
</feature>
<dbReference type="Pfam" id="PF00440">
    <property type="entry name" value="TetR_N"/>
    <property type="match status" value="1"/>
</dbReference>
<evidence type="ECO:0000313" key="4">
    <source>
        <dbReference type="EMBL" id="MDR6240724.1"/>
    </source>
</evidence>
<protein>
    <recommendedName>
        <fullName evidence="3">HTH tetR-type domain-containing protein</fullName>
    </recommendedName>
</protein>
<keyword evidence="1 2" id="KW-0238">DNA-binding</keyword>
<evidence type="ECO:0000313" key="5">
    <source>
        <dbReference type="Proteomes" id="UP001185092"/>
    </source>
</evidence>
<dbReference type="RefSeq" id="WP_309940880.1">
    <property type="nucleotide sequence ID" value="NZ_AP025306.1"/>
</dbReference>
<feature type="domain" description="HTH tetR-type" evidence="3">
    <location>
        <begin position="1"/>
        <end position="61"/>
    </location>
</feature>
<dbReference type="SUPFAM" id="SSF46689">
    <property type="entry name" value="Homeodomain-like"/>
    <property type="match status" value="1"/>
</dbReference>
<dbReference type="GO" id="GO:0003677">
    <property type="term" value="F:DNA binding"/>
    <property type="evidence" value="ECO:0007669"/>
    <property type="project" value="UniProtKB-UniRule"/>
</dbReference>
<comment type="caution">
    <text evidence="4">The sequence shown here is derived from an EMBL/GenBank/DDBJ whole genome shotgun (WGS) entry which is preliminary data.</text>
</comment>
<dbReference type="PROSITE" id="PS50977">
    <property type="entry name" value="HTH_TETR_2"/>
    <property type="match status" value="1"/>
</dbReference>
<dbReference type="PRINTS" id="PR00455">
    <property type="entry name" value="HTHTETR"/>
</dbReference>